<evidence type="ECO:0000256" key="4">
    <source>
        <dbReference type="ARBA" id="ARBA00023027"/>
    </source>
</evidence>
<organism evidence="9 10">
    <name type="scientific">Magallana gigas</name>
    <name type="common">Pacific oyster</name>
    <name type="synonym">Crassostrea gigas</name>
    <dbReference type="NCBI Taxonomy" id="29159"/>
    <lineage>
        <taxon>Eukaryota</taxon>
        <taxon>Metazoa</taxon>
        <taxon>Spiralia</taxon>
        <taxon>Lophotrochozoa</taxon>
        <taxon>Mollusca</taxon>
        <taxon>Bivalvia</taxon>
        <taxon>Autobranchia</taxon>
        <taxon>Pteriomorphia</taxon>
        <taxon>Ostreida</taxon>
        <taxon>Ostreoidea</taxon>
        <taxon>Ostreidae</taxon>
        <taxon>Magallana</taxon>
    </lineage>
</organism>
<keyword evidence="10" id="KW-1185">Reference proteome</keyword>
<keyword evidence="3" id="KW-0808">Transferase</keyword>
<evidence type="ECO:0000313" key="10">
    <source>
        <dbReference type="Proteomes" id="UP000005408"/>
    </source>
</evidence>
<name>A0A8W8L6W5_MAGGI</name>
<keyword evidence="4" id="KW-0520">NAD</keyword>
<dbReference type="EnsemblMetazoa" id="G26955.2">
    <property type="protein sequence ID" value="G26955.2:cds"/>
    <property type="gene ID" value="G26955"/>
</dbReference>
<evidence type="ECO:0000313" key="9">
    <source>
        <dbReference type="EnsemblMetazoa" id="G26955.2:cds"/>
    </source>
</evidence>
<dbReference type="InterPro" id="IPR052056">
    <property type="entry name" value="Mono-ARTD/PARP"/>
</dbReference>
<evidence type="ECO:0000256" key="7">
    <source>
        <dbReference type="SAM" id="MobiDB-lite"/>
    </source>
</evidence>
<keyword evidence="2" id="KW-0328">Glycosyltransferase</keyword>
<dbReference type="GO" id="GO:0003714">
    <property type="term" value="F:transcription corepressor activity"/>
    <property type="evidence" value="ECO:0007669"/>
    <property type="project" value="TreeGrafter"/>
</dbReference>
<dbReference type="InterPro" id="IPR002589">
    <property type="entry name" value="Macro_dom"/>
</dbReference>
<evidence type="ECO:0000256" key="1">
    <source>
        <dbReference type="ARBA" id="ARBA00004123"/>
    </source>
</evidence>
<dbReference type="GO" id="GO:0005737">
    <property type="term" value="C:cytoplasm"/>
    <property type="evidence" value="ECO:0007669"/>
    <property type="project" value="TreeGrafter"/>
</dbReference>
<dbReference type="GO" id="GO:0005634">
    <property type="term" value="C:nucleus"/>
    <property type="evidence" value="ECO:0007669"/>
    <property type="project" value="UniProtKB-SubCell"/>
</dbReference>
<keyword evidence="5" id="KW-0539">Nucleus</keyword>
<dbReference type="GO" id="GO:0010629">
    <property type="term" value="P:negative regulation of gene expression"/>
    <property type="evidence" value="ECO:0007669"/>
    <property type="project" value="TreeGrafter"/>
</dbReference>
<dbReference type="Gene3D" id="3.40.220.10">
    <property type="entry name" value="Leucine Aminopeptidase, subunit E, domain 1"/>
    <property type="match status" value="1"/>
</dbReference>
<feature type="coiled-coil region" evidence="6">
    <location>
        <begin position="708"/>
        <end position="735"/>
    </location>
</feature>
<sequence length="735" mass="82906">MDLDEITSGYSSRSSISESLLSKTSSSQERSQTCQSSPISKIQYSLDGKIPDKNVEETCLDPEFLAHVLSDNTCLVALNTHLENLKINLERIPNNVSVARVVFKEKTLGIEELEEIYKNIHKFCQEHLKKEEHGLEEIKFSFADSKFKKFLDGLKNKVSIFFSETKMSVVGHDEDIAYFRDGILTSVLHDEVIRDLMNLGDEQFLYLKTTYSLIKRKFSVDIDLEGKALSETNGSCSAIFRGLKEDVVNAMRGVRQRLETYDKHFWSRQLNKNENLLLKEKRVFRHLRGEIKSRDCCFLIVEDTSMLYVASVTKEVDSFRSYLENALFVEIKRNLSNMEKTIFLSDEWVKNKNIVLQTNTKKQSIVSVIGNDLVATCIPHVKDQVQIFIDDFLKEKIHLKIIEWKCREDTKQMCLTVKKEELIEMMESRKDELMSVSLEDDGVHVQGTDIGIQSCQEMLKNTIDDRKFSRTTFTAASEAVMNHLSNPGAKRKLQEVGKRTQSVINVKSNCKIAIKIGNIANEEVDVIVNSVHKNTTSSVGSSTVAGAIFEKGGSGLQEKLVQKTSGSMKYGEIAVTETSGNLRCKAVYHACLHETPSNQEEEVRKMTKMCLEKAVRDGYTSISFPALGTGVYDYSGASSAKGLFDAIVEYLDTSPLLENIGIVLFQGARRIVEESYRREYGNRRCGESLSALISLTRGCITAGNVTIVAENQQNIDNARKELENLLTALSTEDQQ</sequence>
<evidence type="ECO:0000256" key="6">
    <source>
        <dbReference type="SAM" id="Coils"/>
    </source>
</evidence>
<feature type="region of interest" description="Disordered" evidence="7">
    <location>
        <begin position="1"/>
        <end position="38"/>
    </location>
</feature>
<dbReference type="SUPFAM" id="SSF52949">
    <property type="entry name" value="Macro domain-like"/>
    <property type="match status" value="1"/>
</dbReference>
<dbReference type="PANTHER" id="PTHR14453">
    <property type="entry name" value="PARP/ZINC FINGER CCCH TYPE DOMAIN CONTAINING PROTEIN"/>
    <property type="match status" value="1"/>
</dbReference>
<feature type="compositionally biased region" description="Low complexity" evidence="7">
    <location>
        <begin position="1"/>
        <end position="32"/>
    </location>
</feature>
<accession>A0A8W8L6W5</accession>
<evidence type="ECO:0000256" key="2">
    <source>
        <dbReference type="ARBA" id="ARBA00022676"/>
    </source>
</evidence>
<evidence type="ECO:0000256" key="5">
    <source>
        <dbReference type="ARBA" id="ARBA00023242"/>
    </source>
</evidence>
<dbReference type="Proteomes" id="UP000005408">
    <property type="component" value="Unassembled WGS sequence"/>
</dbReference>
<dbReference type="SMART" id="SM00506">
    <property type="entry name" value="A1pp"/>
    <property type="match status" value="1"/>
</dbReference>
<evidence type="ECO:0000256" key="3">
    <source>
        <dbReference type="ARBA" id="ARBA00022679"/>
    </source>
</evidence>
<keyword evidence="6" id="KW-0175">Coiled coil</keyword>
<reference evidence="9" key="1">
    <citation type="submission" date="2022-08" db="UniProtKB">
        <authorList>
            <consortium name="EnsemblMetazoa"/>
        </authorList>
    </citation>
    <scope>IDENTIFICATION</scope>
    <source>
        <strain evidence="9">05x7-T-G4-1.051#20</strain>
    </source>
</reference>
<dbReference type="AlphaFoldDB" id="A0A8W8L6W5"/>
<evidence type="ECO:0000259" key="8">
    <source>
        <dbReference type="PROSITE" id="PS51154"/>
    </source>
</evidence>
<feature type="domain" description="Macro" evidence="8">
    <location>
        <begin position="499"/>
        <end position="726"/>
    </location>
</feature>
<dbReference type="OMA" id="MATHLAF"/>
<dbReference type="GO" id="GO:0016757">
    <property type="term" value="F:glycosyltransferase activity"/>
    <property type="evidence" value="ECO:0007669"/>
    <property type="project" value="UniProtKB-KW"/>
</dbReference>
<proteinExistence type="predicted"/>
<dbReference type="Pfam" id="PF01661">
    <property type="entry name" value="Macro"/>
    <property type="match status" value="1"/>
</dbReference>
<comment type="subcellular location">
    <subcellularLocation>
        <location evidence="1">Nucleus</location>
    </subcellularLocation>
</comment>
<protein>
    <recommendedName>
        <fullName evidence="8">Macro domain-containing protein</fullName>
    </recommendedName>
</protein>
<dbReference type="PROSITE" id="PS51154">
    <property type="entry name" value="MACRO"/>
    <property type="match status" value="1"/>
</dbReference>
<dbReference type="PANTHER" id="PTHR14453:SF67">
    <property type="entry name" value="POLY [ADP-RIBOSE] POLYMERASE"/>
    <property type="match status" value="1"/>
</dbReference>
<dbReference type="InterPro" id="IPR043472">
    <property type="entry name" value="Macro_dom-like"/>
</dbReference>